<dbReference type="PANTHER" id="PTHR48090:SF7">
    <property type="entry name" value="RFBJ PROTEIN"/>
    <property type="match status" value="1"/>
</dbReference>
<dbReference type="Gene3D" id="3.90.550.10">
    <property type="entry name" value="Spore Coat Polysaccharide Biosynthesis Protein SpsA, Chain A"/>
    <property type="match status" value="1"/>
</dbReference>
<evidence type="ECO:0000313" key="2">
    <source>
        <dbReference type="EMBL" id="HJB36649.1"/>
    </source>
</evidence>
<sequence length="245" mass="27769">MREAEKVRVLLIIPAYNEEANIQRVIGRVREYRKTCPYQLDYVVINDGSTDSTARICRENGIHHISLLQNLGIGGAVQTGYLYAQREGYDIAVQFDGDGQHDLNSLPQLLAPVVRGDCDFCVGSRFLDKSSAFQSTPLRRVGIQYLSWLIRLFTGTKVTDPTSGFRAANQAVIRDLADYYPADYPEPESIVQIKKMRHRIQEVQVNMFQREGGQSSIRSWKSIYYMIKVSVAVVCASLQKGRKKK</sequence>
<proteinExistence type="predicted"/>
<reference evidence="2" key="1">
    <citation type="journal article" date="2021" name="PeerJ">
        <title>Extensive microbial diversity within the chicken gut microbiome revealed by metagenomics and culture.</title>
        <authorList>
            <person name="Gilroy R."/>
            <person name="Ravi A."/>
            <person name="Getino M."/>
            <person name="Pursley I."/>
            <person name="Horton D.L."/>
            <person name="Alikhan N.F."/>
            <person name="Baker D."/>
            <person name="Gharbi K."/>
            <person name="Hall N."/>
            <person name="Watson M."/>
            <person name="Adriaenssens E.M."/>
            <person name="Foster-Nyarko E."/>
            <person name="Jarju S."/>
            <person name="Secka A."/>
            <person name="Antonio M."/>
            <person name="Oren A."/>
            <person name="Chaudhuri R.R."/>
            <person name="La Ragione R."/>
            <person name="Hildebrand F."/>
            <person name="Pallen M.J."/>
        </authorList>
    </citation>
    <scope>NUCLEOTIDE SEQUENCE</scope>
    <source>
        <strain evidence="2">ChiBcolR8-3208</strain>
    </source>
</reference>
<feature type="domain" description="Glycosyltransferase 2-like" evidence="1">
    <location>
        <begin position="11"/>
        <end position="173"/>
    </location>
</feature>
<dbReference type="SUPFAM" id="SSF53448">
    <property type="entry name" value="Nucleotide-diphospho-sugar transferases"/>
    <property type="match status" value="1"/>
</dbReference>
<dbReference type="EMBL" id="DWXZ01000016">
    <property type="protein sequence ID" value="HJB36649.1"/>
    <property type="molecule type" value="Genomic_DNA"/>
</dbReference>
<dbReference type="InterPro" id="IPR001173">
    <property type="entry name" value="Glyco_trans_2-like"/>
</dbReference>
<gene>
    <name evidence="2" type="ORF">H9942_01100</name>
</gene>
<dbReference type="Pfam" id="PF00535">
    <property type="entry name" value="Glycos_transf_2"/>
    <property type="match status" value="1"/>
</dbReference>
<dbReference type="InterPro" id="IPR050256">
    <property type="entry name" value="Glycosyltransferase_2"/>
</dbReference>
<comment type="caution">
    <text evidence="2">The sequence shown here is derived from an EMBL/GenBank/DDBJ whole genome shotgun (WGS) entry which is preliminary data.</text>
</comment>
<reference evidence="2" key="2">
    <citation type="submission" date="2021-04" db="EMBL/GenBank/DDBJ databases">
        <authorList>
            <person name="Gilroy R."/>
        </authorList>
    </citation>
    <scope>NUCLEOTIDE SEQUENCE</scope>
    <source>
        <strain evidence="2">ChiBcolR8-3208</strain>
    </source>
</reference>
<evidence type="ECO:0000259" key="1">
    <source>
        <dbReference type="Pfam" id="PF00535"/>
    </source>
</evidence>
<dbReference type="Proteomes" id="UP000824214">
    <property type="component" value="Unassembled WGS sequence"/>
</dbReference>
<evidence type="ECO:0000313" key="3">
    <source>
        <dbReference type="Proteomes" id="UP000824214"/>
    </source>
</evidence>
<organism evidence="2 3">
    <name type="scientific">Candidatus Acutalibacter ornithocaccae</name>
    <dbReference type="NCBI Taxonomy" id="2838416"/>
    <lineage>
        <taxon>Bacteria</taxon>
        <taxon>Bacillati</taxon>
        <taxon>Bacillota</taxon>
        <taxon>Clostridia</taxon>
        <taxon>Eubacteriales</taxon>
        <taxon>Acutalibacteraceae</taxon>
        <taxon>Acutalibacter</taxon>
    </lineage>
</organism>
<dbReference type="PANTHER" id="PTHR48090">
    <property type="entry name" value="UNDECAPRENYL-PHOSPHATE 4-DEOXY-4-FORMAMIDO-L-ARABINOSE TRANSFERASE-RELATED"/>
    <property type="match status" value="1"/>
</dbReference>
<dbReference type="CDD" id="cd04179">
    <property type="entry name" value="DPM_DPG-synthase_like"/>
    <property type="match status" value="1"/>
</dbReference>
<dbReference type="InterPro" id="IPR029044">
    <property type="entry name" value="Nucleotide-diphossugar_trans"/>
</dbReference>
<name>A0A9D2RYH7_9FIRM</name>
<dbReference type="AlphaFoldDB" id="A0A9D2RYH7"/>
<accession>A0A9D2RYH7</accession>
<protein>
    <submittedName>
        <fullName evidence="2">Glycosyltransferase family 2 protein</fullName>
    </submittedName>
</protein>